<keyword evidence="8 14" id="KW-1133">Transmembrane helix</keyword>
<keyword evidence="10 14" id="KW-0046">Antibiotic resistance</keyword>
<accession>A0A090CYD8</accession>
<protein>
    <recommendedName>
        <fullName evidence="4 14">Undecaprenyl-diphosphatase</fullName>
        <ecNumber evidence="3 14">3.6.1.27</ecNumber>
    </recommendedName>
    <alternativeName>
        <fullName evidence="12 14">Bacitracin resistance protein</fullName>
    </alternativeName>
    <alternativeName>
        <fullName evidence="11 14">Undecaprenyl pyrophosphate phosphatase</fullName>
    </alternativeName>
</protein>
<dbReference type="eggNOG" id="COG1968">
    <property type="taxonomic scope" value="Bacteria"/>
</dbReference>
<comment type="miscellaneous">
    <text evidence="14">Bacitracin is thought to be involved in the inhibition of peptidoglycan synthesis by sequestering undecaprenyl diphosphate, thereby reducing the pool of lipid carrier available.</text>
</comment>
<evidence type="ECO:0000256" key="14">
    <source>
        <dbReference type="HAMAP-Rule" id="MF_01006"/>
    </source>
</evidence>
<evidence type="ECO:0000313" key="16">
    <source>
        <dbReference type="Proteomes" id="UP000031552"/>
    </source>
</evidence>
<dbReference type="OrthoDB" id="9808289at2"/>
<feature type="transmembrane region" description="Helical" evidence="14">
    <location>
        <begin position="238"/>
        <end position="257"/>
    </location>
</feature>
<evidence type="ECO:0000256" key="8">
    <source>
        <dbReference type="ARBA" id="ARBA00022989"/>
    </source>
</evidence>
<evidence type="ECO:0000256" key="11">
    <source>
        <dbReference type="ARBA" id="ARBA00032707"/>
    </source>
</evidence>
<name>A0A090CYD8_9BACT</name>
<evidence type="ECO:0000256" key="7">
    <source>
        <dbReference type="ARBA" id="ARBA00022801"/>
    </source>
</evidence>
<dbReference type="HAMAP" id="MF_01006">
    <property type="entry name" value="Undec_diphosphatase"/>
    <property type="match status" value="1"/>
</dbReference>
<dbReference type="AlphaFoldDB" id="A0A090CYD8"/>
<dbReference type="PANTHER" id="PTHR30622">
    <property type="entry name" value="UNDECAPRENYL-DIPHOSPHATASE"/>
    <property type="match status" value="1"/>
</dbReference>
<dbReference type="RefSeq" id="WP_041016999.1">
    <property type="nucleotide sequence ID" value="NZ_CCEJ010000003.1"/>
</dbReference>
<evidence type="ECO:0000256" key="12">
    <source>
        <dbReference type="ARBA" id="ARBA00032932"/>
    </source>
</evidence>
<evidence type="ECO:0000256" key="13">
    <source>
        <dbReference type="ARBA" id="ARBA00047594"/>
    </source>
</evidence>
<feature type="transmembrane region" description="Helical" evidence="14">
    <location>
        <begin position="208"/>
        <end position="226"/>
    </location>
</feature>
<feature type="transmembrane region" description="Helical" evidence="14">
    <location>
        <begin position="108"/>
        <end position="128"/>
    </location>
</feature>
<comment type="function">
    <text evidence="14">Catalyzes the dephosphorylation of undecaprenyl diphosphate (UPP). Confers resistance to bacitracin.</text>
</comment>
<keyword evidence="7 14" id="KW-0378">Hydrolase</keyword>
<comment type="caution">
    <text evidence="15">The sequence shown here is derived from an EMBL/GenBank/DDBJ whole genome shotgun (WGS) entry which is preliminary data.</text>
</comment>
<dbReference type="InterPro" id="IPR003824">
    <property type="entry name" value="UppP"/>
</dbReference>
<comment type="catalytic activity">
    <reaction evidence="13 14">
        <text>di-trans,octa-cis-undecaprenyl diphosphate + H2O = di-trans,octa-cis-undecaprenyl phosphate + phosphate + H(+)</text>
        <dbReference type="Rhea" id="RHEA:28094"/>
        <dbReference type="ChEBI" id="CHEBI:15377"/>
        <dbReference type="ChEBI" id="CHEBI:15378"/>
        <dbReference type="ChEBI" id="CHEBI:43474"/>
        <dbReference type="ChEBI" id="CHEBI:58405"/>
        <dbReference type="ChEBI" id="CHEBI:60392"/>
        <dbReference type="EC" id="3.6.1.27"/>
    </reaction>
</comment>
<comment type="similarity">
    <text evidence="2 14">Belongs to the UppP family.</text>
</comment>
<organism evidence="15 16">
    <name type="scientific">Candidatus Criblamydia sequanensis CRIB-18</name>
    <dbReference type="NCBI Taxonomy" id="1437425"/>
    <lineage>
        <taxon>Bacteria</taxon>
        <taxon>Pseudomonadati</taxon>
        <taxon>Chlamydiota</taxon>
        <taxon>Chlamydiia</taxon>
        <taxon>Parachlamydiales</taxon>
        <taxon>Candidatus Criblamydiaceae</taxon>
        <taxon>Candidatus Criblamydia</taxon>
    </lineage>
</organism>
<evidence type="ECO:0000256" key="10">
    <source>
        <dbReference type="ARBA" id="ARBA00023251"/>
    </source>
</evidence>
<comment type="subcellular location">
    <subcellularLocation>
        <location evidence="1 14">Cell membrane</location>
        <topology evidence="1 14">Multi-pass membrane protein</topology>
    </subcellularLocation>
</comment>
<dbReference type="EC" id="3.6.1.27" evidence="3 14"/>
<keyword evidence="16" id="KW-1185">Reference proteome</keyword>
<evidence type="ECO:0000256" key="5">
    <source>
        <dbReference type="ARBA" id="ARBA00022475"/>
    </source>
</evidence>
<feature type="transmembrane region" description="Helical" evidence="14">
    <location>
        <begin position="175"/>
        <end position="196"/>
    </location>
</feature>
<keyword evidence="14" id="KW-0961">Cell wall biogenesis/degradation</keyword>
<keyword evidence="9 14" id="KW-0472">Membrane</keyword>
<evidence type="ECO:0000256" key="3">
    <source>
        <dbReference type="ARBA" id="ARBA00012374"/>
    </source>
</evidence>
<dbReference type="GO" id="GO:0005886">
    <property type="term" value="C:plasma membrane"/>
    <property type="evidence" value="ECO:0007669"/>
    <property type="project" value="UniProtKB-SubCell"/>
</dbReference>
<dbReference type="GO" id="GO:0046677">
    <property type="term" value="P:response to antibiotic"/>
    <property type="evidence" value="ECO:0007669"/>
    <property type="project" value="UniProtKB-UniRule"/>
</dbReference>
<evidence type="ECO:0000256" key="6">
    <source>
        <dbReference type="ARBA" id="ARBA00022692"/>
    </source>
</evidence>
<keyword evidence="14" id="KW-0573">Peptidoglycan synthesis</keyword>
<evidence type="ECO:0000256" key="4">
    <source>
        <dbReference type="ARBA" id="ARBA00021581"/>
    </source>
</evidence>
<keyword evidence="14" id="KW-0133">Cell shape</keyword>
<keyword evidence="5 14" id="KW-1003">Cell membrane</keyword>
<dbReference type="STRING" id="1437425.CSEC_0694"/>
<keyword evidence="6 14" id="KW-0812">Transmembrane</keyword>
<dbReference type="GO" id="GO:0071555">
    <property type="term" value="P:cell wall organization"/>
    <property type="evidence" value="ECO:0007669"/>
    <property type="project" value="UniProtKB-KW"/>
</dbReference>
<sequence>MNDSFSFIHALFLGIVQGLTEFLPVSSSGHLAFFQTLFGFSKEINFVFFNVLCHAGTLFAILIVLKKDILKALTSKNEFLLLTTALLPLFFLLPFMSAIKELFKKTEWLGLFFIGTALILYLGSFNYGTRPKTFKSALFIGISQSLALFPGISRSGATLLSARVSGWTFDQALRFSFLLSIPTIFGALFLEALHLIKEGGSSIPNFSISIYFAAFTASFLSGLFSLKWILKRFRQKELRLFSLYCFLMGLLSLYLFAF</sequence>
<dbReference type="GO" id="GO:0009252">
    <property type="term" value="P:peptidoglycan biosynthetic process"/>
    <property type="evidence" value="ECO:0007669"/>
    <property type="project" value="UniProtKB-KW"/>
</dbReference>
<dbReference type="Pfam" id="PF02673">
    <property type="entry name" value="BacA"/>
    <property type="match status" value="1"/>
</dbReference>
<dbReference type="PANTHER" id="PTHR30622:SF2">
    <property type="entry name" value="UNDECAPRENYL-DIPHOSPHATASE"/>
    <property type="match status" value="1"/>
</dbReference>
<dbReference type="GO" id="GO:0008360">
    <property type="term" value="P:regulation of cell shape"/>
    <property type="evidence" value="ECO:0007669"/>
    <property type="project" value="UniProtKB-KW"/>
</dbReference>
<gene>
    <name evidence="14 15" type="primary">uppP</name>
    <name evidence="15" type="ORF">CSEC_0694</name>
</gene>
<evidence type="ECO:0000313" key="15">
    <source>
        <dbReference type="EMBL" id="CDR33527.1"/>
    </source>
</evidence>
<dbReference type="Proteomes" id="UP000031552">
    <property type="component" value="Unassembled WGS sequence"/>
</dbReference>
<dbReference type="EMBL" id="CCEJ010000003">
    <property type="protein sequence ID" value="CDR33527.1"/>
    <property type="molecule type" value="Genomic_DNA"/>
</dbReference>
<feature type="transmembrane region" description="Helical" evidence="14">
    <location>
        <begin position="77"/>
        <end position="96"/>
    </location>
</feature>
<evidence type="ECO:0000256" key="1">
    <source>
        <dbReference type="ARBA" id="ARBA00004651"/>
    </source>
</evidence>
<proteinExistence type="inferred from homology"/>
<reference evidence="15" key="1">
    <citation type="submission" date="2013-12" db="EMBL/GenBank/DDBJ databases">
        <authorList>
            <person name="Linke B."/>
        </authorList>
    </citation>
    <scope>NUCLEOTIDE SEQUENCE [LARGE SCALE GENOMIC DNA]</scope>
    <source>
        <strain evidence="15">CRIB-18</strain>
    </source>
</reference>
<evidence type="ECO:0000256" key="9">
    <source>
        <dbReference type="ARBA" id="ARBA00023136"/>
    </source>
</evidence>
<feature type="transmembrane region" description="Helical" evidence="14">
    <location>
        <begin position="44"/>
        <end position="65"/>
    </location>
</feature>
<evidence type="ECO:0000256" key="2">
    <source>
        <dbReference type="ARBA" id="ARBA00010621"/>
    </source>
</evidence>
<reference evidence="15" key="2">
    <citation type="submission" date="2014-09" db="EMBL/GenBank/DDBJ databases">
        <title>Criblamydia sequanensis harbors a mega-plasmid encoding arsenite resistance.</title>
        <authorList>
            <person name="Bertelli C."/>
            <person name="Goesmann A."/>
            <person name="Greub G."/>
        </authorList>
    </citation>
    <scope>NUCLEOTIDE SEQUENCE [LARGE SCALE GENOMIC DNA]</scope>
    <source>
        <strain evidence="15">CRIB-18</strain>
    </source>
</reference>
<dbReference type="GO" id="GO:0050380">
    <property type="term" value="F:undecaprenyl-diphosphatase activity"/>
    <property type="evidence" value="ECO:0007669"/>
    <property type="project" value="UniProtKB-UniRule"/>
</dbReference>